<evidence type="ECO:0000256" key="1">
    <source>
        <dbReference type="ARBA" id="ARBA00007121"/>
    </source>
</evidence>
<comment type="caution">
    <text evidence="3">The sequence shown here is derived from an EMBL/GenBank/DDBJ whole genome shotgun (WGS) entry which is preliminary data.</text>
</comment>
<dbReference type="Proteomes" id="UP001205748">
    <property type="component" value="Unassembled WGS sequence"/>
</dbReference>
<dbReference type="Gene3D" id="3.60.15.10">
    <property type="entry name" value="Ribonuclease Z/Hydroxyacylglutathione hydrolase-like"/>
    <property type="match status" value="1"/>
</dbReference>
<dbReference type="InterPro" id="IPR045761">
    <property type="entry name" value="ODP_dom"/>
</dbReference>
<dbReference type="InterPro" id="IPR029039">
    <property type="entry name" value="Flavoprotein-like_sf"/>
</dbReference>
<dbReference type="InterPro" id="IPR036866">
    <property type="entry name" value="RibonucZ/Hydroxyglut_hydro"/>
</dbReference>
<dbReference type="InterPro" id="IPR008254">
    <property type="entry name" value="Flavodoxin/NO_synth"/>
</dbReference>
<dbReference type="SMART" id="SM00849">
    <property type="entry name" value="Lactamase_B"/>
    <property type="match status" value="1"/>
</dbReference>
<feature type="domain" description="Flavodoxin-like" evidence="2">
    <location>
        <begin position="252"/>
        <end position="407"/>
    </location>
</feature>
<dbReference type="Pfam" id="PF19583">
    <property type="entry name" value="ODP"/>
    <property type="match status" value="1"/>
</dbReference>
<dbReference type="GO" id="GO:0046872">
    <property type="term" value="F:metal ion binding"/>
    <property type="evidence" value="ECO:0007669"/>
    <property type="project" value="InterPro"/>
</dbReference>
<evidence type="ECO:0000313" key="4">
    <source>
        <dbReference type="Proteomes" id="UP001205748"/>
    </source>
</evidence>
<dbReference type="PANTHER" id="PTHR43717">
    <property type="entry name" value="ANAEROBIC NITRIC OXIDE REDUCTASE FLAVORUBREDOXIN"/>
    <property type="match status" value="1"/>
</dbReference>
<protein>
    <submittedName>
        <fullName evidence="3">FprA family A-type flavoprotein</fullName>
    </submittedName>
</protein>
<dbReference type="InterPro" id="IPR001279">
    <property type="entry name" value="Metallo-B-lactamas"/>
</dbReference>
<organism evidence="3 4">
    <name type="scientific">Irregularibacter muris</name>
    <dbReference type="NCBI Taxonomy" id="1796619"/>
    <lineage>
        <taxon>Bacteria</taxon>
        <taxon>Bacillati</taxon>
        <taxon>Bacillota</taxon>
        <taxon>Clostridia</taxon>
        <taxon>Eubacteriales</taxon>
        <taxon>Eubacteriaceae</taxon>
        <taxon>Irregularibacter</taxon>
    </lineage>
</organism>
<accession>A0AAE3HCD6</accession>
<gene>
    <name evidence="3" type="ORF">NSA47_01530</name>
</gene>
<dbReference type="PROSITE" id="PS50902">
    <property type="entry name" value="FLAVODOXIN_LIKE"/>
    <property type="match status" value="1"/>
</dbReference>
<dbReference type="GO" id="GO:0009055">
    <property type="term" value="F:electron transfer activity"/>
    <property type="evidence" value="ECO:0007669"/>
    <property type="project" value="InterPro"/>
</dbReference>
<dbReference type="Gene3D" id="3.40.50.360">
    <property type="match status" value="1"/>
</dbReference>
<dbReference type="PIRSF" id="PIRSF005243">
    <property type="entry name" value="ROO"/>
    <property type="match status" value="1"/>
</dbReference>
<dbReference type="SUPFAM" id="SSF52218">
    <property type="entry name" value="Flavoproteins"/>
    <property type="match status" value="1"/>
</dbReference>
<proteinExistence type="inferred from homology"/>
<sequence>MKAIEIAPQSYWIGKIDDRKVPFHRLTLEKGTTYNSYLLKTEKPTIIDTVDILFGKEFVDNLKEIIDPSEIQYIIINHVEPDHAGALPALAAQAPNAQIVTTALGAELLKDMFKLHHREYLIIKEGDTLDIGGKTLKFFETPYLHTEETMVTYCIEDKILYPCDQFSTHIATKELFNDLAKEEYEEDYKVYYQLIMHPHRSYVRDMLKKIKDLPVKMIAPSHGYILRENAQKYIQLYDEYSNIDGNAKDKKVVIAYSTMTGNTTKIVQRIVKGLEEMEINPLVFNLKNAQLEDVKSAIQDCDGLLVGSSTKYADMVGNVEELLTHLADEEGQEKLAAAFGSYGWSGEGIVHVEEHLEKLGFTTINQNYLIKTTGMEKPIFPLRIQFSREEEMERAQEAGRIFGELLAK</sequence>
<dbReference type="EMBL" id="JANKAS010000001">
    <property type="protein sequence ID" value="MCR1897672.1"/>
    <property type="molecule type" value="Genomic_DNA"/>
</dbReference>
<dbReference type="Pfam" id="PF00258">
    <property type="entry name" value="Flavodoxin_1"/>
    <property type="match status" value="1"/>
</dbReference>
<dbReference type="GO" id="GO:0016651">
    <property type="term" value="F:oxidoreductase activity, acting on NAD(P)H"/>
    <property type="evidence" value="ECO:0007669"/>
    <property type="project" value="UniProtKB-ARBA"/>
</dbReference>
<reference evidence="3" key="1">
    <citation type="submission" date="2022-07" db="EMBL/GenBank/DDBJ databases">
        <title>Enhanced cultured diversity of the mouse gut microbiota enables custom-made synthetic communities.</title>
        <authorList>
            <person name="Afrizal A."/>
        </authorList>
    </citation>
    <scope>NUCLEOTIDE SEQUENCE</scope>
    <source>
        <strain evidence="3">DSM 28593</strain>
    </source>
</reference>
<dbReference type="GO" id="GO:0010181">
    <property type="term" value="F:FMN binding"/>
    <property type="evidence" value="ECO:0007669"/>
    <property type="project" value="InterPro"/>
</dbReference>
<evidence type="ECO:0000313" key="3">
    <source>
        <dbReference type="EMBL" id="MCR1897672.1"/>
    </source>
</evidence>
<dbReference type="RefSeq" id="WP_257529080.1">
    <property type="nucleotide sequence ID" value="NZ_JANKAS010000001.1"/>
</dbReference>
<dbReference type="CDD" id="cd07709">
    <property type="entry name" value="flavodiiron_proteins_MBL-fold"/>
    <property type="match status" value="1"/>
</dbReference>
<dbReference type="AlphaFoldDB" id="A0AAE3HCD6"/>
<keyword evidence="4" id="KW-1185">Reference proteome</keyword>
<comment type="similarity">
    <text evidence="1">In the N-terminal section; belongs to the zinc metallo-hydrolase group 3 family.</text>
</comment>
<dbReference type="SUPFAM" id="SSF56281">
    <property type="entry name" value="Metallo-hydrolase/oxidoreductase"/>
    <property type="match status" value="1"/>
</dbReference>
<evidence type="ECO:0000259" key="2">
    <source>
        <dbReference type="PROSITE" id="PS50902"/>
    </source>
</evidence>
<name>A0AAE3HCD6_9FIRM</name>
<dbReference type="InterPro" id="IPR016440">
    <property type="entry name" value="Rubredoxin-O_OxRdtase"/>
</dbReference>
<dbReference type="PANTHER" id="PTHR43717:SF1">
    <property type="entry name" value="ANAEROBIC NITRIC OXIDE REDUCTASE FLAVORUBREDOXIN"/>
    <property type="match status" value="1"/>
</dbReference>